<dbReference type="InterPro" id="IPR012337">
    <property type="entry name" value="RNaseH-like_sf"/>
</dbReference>
<dbReference type="InterPro" id="IPR036397">
    <property type="entry name" value="RNaseH_sf"/>
</dbReference>
<dbReference type="PANTHER" id="PTHR46889:SF4">
    <property type="entry name" value="TRANSPOSASE INSO FOR INSERTION SEQUENCE ELEMENT IS911B-RELATED"/>
    <property type="match status" value="1"/>
</dbReference>
<dbReference type="EMBL" id="BARV01011104">
    <property type="protein sequence ID" value="GAI03999.1"/>
    <property type="molecule type" value="Genomic_DNA"/>
</dbReference>
<accession>X1MCE0</accession>
<comment type="caution">
    <text evidence="1">The sequence shown here is derived from an EMBL/GenBank/DDBJ whole genome shotgun (WGS) entry which is preliminary data.</text>
</comment>
<dbReference type="AlphaFoldDB" id="X1MCE0"/>
<dbReference type="PANTHER" id="PTHR46889">
    <property type="entry name" value="TRANSPOSASE INSF FOR INSERTION SEQUENCE IS3B-RELATED"/>
    <property type="match status" value="1"/>
</dbReference>
<name>X1MCE0_9ZZZZ</name>
<dbReference type="GO" id="GO:0003676">
    <property type="term" value="F:nucleic acid binding"/>
    <property type="evidence" value="ECO:0007669"/>
    <property type="project" value="InterPro"/>
</dbReference>
<dbReference type="InterPro" id="IPR050900">
    <property type="entry name" value="Transposase_IS3/IS150/IS904"/>
</dbReference>
<evidence type="ECO:0000313" key="1">
    <source>
        <dbReference type="EMBL" id="GAI03999.1"/>
    </source>
</evidence>
<organism evidence="1">
    <name type="scientific">marine sediment metagenome</name>
    <dbReference type="NCBI Taxonomy" id="412755"/>
    <lineage>
        <taxon>unclassified sequences</taxon>
        <taxon>metagenomes</taxon>
        <taxon>ecological metagenomes</taxon>
    </lineage>
</organism>
<dbReference type="SUPFAM" id="SSF53098">
    <property type="entry name" value="Ribonuclease H-like"/>
    <property type="match status" value="1"/>
</dbReference>
<sequence length="174" mass="20093">MKLVENHKNNYGLNTCLAAIGLPKSTWYYQKNNKVSYEKKYSHLREPIMRVVREHSGYGYRRILPDLEENGHQVGEFVLRRSLNRLNLGLLRSVSKPKPSSPRSYLNQSSNGLNLVKDINDPQPFEVFYTDFTEIPYANGRKRAYLMPIIDHNTKWVAGWAVGEHKNTSLALEA</sequence>
<dbReference type="Gene3D" id="3.30.420.10">
    <property type="entry name" value="Ribonuclease H-like superfamily/Ribonuclease H"/>
    <property type="match status" value="1"/>
</dbReference>
<reference evidence="1" key="1">
    <citation type="journal article" date="2014" name="Front. Microbiol.">
        <title>High frequency of phylogenetically diverse reductive dehalogenase-homologous genes in deep subseafloor sedimentary metagenomes.</title>
        <authorList>
            <person name="Kawai M."/>
            <person name="Futagami T."/>
            <person name="Toyoda A."/>
            <person name="Takaki Y."/>
            <person name="Nishi S."/>
            <person name="Hori S."/>
            <person name="Arai W."/>
            <person name="Tsubouchi T."/>
            <person name="Morono Y."/>
            <person name="Uchiyama I."/>
            <person name="Ito T."/>
            <person name="Fujiyama A."/>
            <person name="Inagaki F."/>
            <person name="Takami H."/>
        </authorList>
    </citation>
    <scope>NUCLEOTIDE SEQUENCE</scope>
    <source>
        <strain evidence="1">Expedition CK06-06</strain>
    </source>
</reference>
<proteinExistence type="predicted"/>
<evidence type="ECO:0008006" key="2">
    <source>
        <dbReference type="Google" id="ProtNLM"/>
    </source>
</evidence>
<protein>
    <recommendedName>
        <fullName evidence="2">HTH-like domain-containing protein</fullName>
    </recommendedName>
</protein>
<gene>
    <name evidence="1" type="ORF">S06H3_21209</name>
</gene>
<feature type="non-terminal residue" evidence="1">
    <location>
        <position position="174"/>
    </location>
</feature>